<name>A0AAU7DBU8_9BACT</name>
<reference evidence="2" key="1">
    <citation type="submission" date="2023-03" db="EMBL/GenBank/DDBJ databases">
        <title>Edaphobacter sp.</title>
        <authorList>
            <person name="Huber K.J."/>
            <person name="Papendorf J."/>
            <person name="Pilke C."/>
            <person name="Bunk B."/>
            <person name="Sproeer C."/>
            <person name="Pester M."/>
        </authorList>
    </citation>
    <scope>NUCLEOTIDE SEQUENCE</scope>
    <source>
        <strain evidence="2">DSM 109920</strain>
    </source>
</reference>
<feature type="domain" description="Pili assembly chaperone N-terminal" evidence="1">
    <location>
        <begin position="40"/>
        <end position="153"/>
    </location>
</feature>
<dbReference type="PANTHER" id="PTHR30251">
    <property type="entry name" value="PILUS ASSEMBLY CHAPERONE"/>
    <property type="match status" value="1"/>
</dbReference>
<evidence type="ECO:0000313" key="2">
    <source>
        <dbReference type="EMBL" id="XBH14784.1"/>
    </source>
</evidence>
<dbReference type="InterPro" id="IPR050643">
    <property type="entry name" value="Periplasmic_pilus_chap"/>
</dbReference>
<dbReference type="GO" id="GO:0071555">
    <property type="term" value="P:cell wall organization"/>
    <property type="evidence" value="ECO:0007669"/>
    <property type="project" value="InterPro"/>
</dbReference>
<dbReference type="RefSeq" id="WP_348270057.1">
    <property type="nucleotide sequence ID" value="NZ_CP121195.1"/>
</dbReference>
<organism evidence="2">
    <name type="scientific">Edaphobacter paludis</name>
    <dbReference type="NCBI Taxonomy" id="3035702"/>
    <lineage>
        <taxon>Bacteria</taxon>
        <taxon>Pseudomonadati</taxon>
        <taxon>Acidobacteriota</taxon>
        <taxon>Terriglobia</taxon>
        <taxon>Terriglobales</taxon>
        <taxon>Acidobacteriaceae</taxon>
        <taxon>Edaphobacter</taxon>
    </lineage>
</organism>
<sequence>MAIILNKAVMIACRRDVTAIGLLAVMVLAGGTVRAQSLMVLPVNVHLAPGQRATTLSVVNRGNTETAIQIRVYAWNQTSGQDQLTTSDAVLASPPLATIAPGATQVVRLVLRQPPQGREATYRIVLDQIPPPAVPGTVRVVLRMSIPIFAQPTTRALPHLNFHIEHHAEKEVLVAVNDGSRHEVIRDVVLSTSDGRKLKNESSASPYVLAGVTRRWPIDAQGSLLHAGDILRITAHADSGTIEQQVHVVSIP</sequence>
<dbReference type="InterPro" id="IPR016147">
    <property type="entry name" value="Pili_assmbl_chaperone_N"/>
</dbReference>
<gene>
    <name evidence="2" type="ORF">P8936_06405</name>
</gene>
<dbReference type="AlphaFoldDB" id="A0AAU7DBU8"/>
<dbReference type="Pfam" id="PF00345">
    <property type="entry name" value="PapD_N"/>
    <property type="match status" value="1"/>
</dbReference>
<proteinExistence type="predicted"/>
<protein>
    <submittedName>
        <fullName evidence="2">Fimbria/pilus periplasmic chaperone</fullName>
    </submittedName>
</protein>
<dbReference type="GO" id="GO:0030288">
    <property type="term" value="C:outer membrane-bounded periplasmic space"/>
    <property type="evidence" value="ECO:0007669"/>
    <property type="project" value="InterPro"/>
</dbReference>
<dbReference type="EMBL" id="CP121195">
    <property type="protein sequence ID" value="XBH14784.1"/>
    <property type="molecule type" value="Genomic_DNA"/>
</dbReference>
<dbReference type="SUPFAM" id="SSF49354">
    <property type="entry name" value="PapD-like"/>
    <property type="match status" value="1"/>
</dbReference>
<dbReference type="InterPro" id="IPR008962">
    <property type="entry name" value="PapD-like_sf"/>
</dbReference>
<dbReference type="PANTHER" id="PTHR30251:SF4">
    <property type="entry name" value="SLR1668 PROTEIN"/>
    <property type="match status" value="1"/>
</dbReference>
<accession>A0AAU7DBU8</accession>
<evidence type="ECO:0000259" key="1">
    <source>
        <dbReference type="Pfam" id="PF00345"/>
    </source>
</evidence>
<dbReference type="Gene3D" id="2.60.40.10">
    <property type="entry name" value="Immunoglobulins"/>
    <property type="match status" value="1"/>
</dbReference>
<dbReference type="InterPro" id="IPR013783">
    <property type="entry name" value="Ig-like_fold"/>
</dbReference>